<evidence type="ECO:0000313" key="1">
    <source>
        <dbReference type="EMBL" id="APM41406.1"/>
    </source>
</evidence>
<proteinExistence type="predicted"/>
<dbReference type="Proteomes" id="UP000184604">
    <property type="component" value="Plasmid unnamed"/>
</dbReference>
<dbReference type="OrthoDB" id="1884991at2"/>
<evidence type="ECO:0000313" key="2">
    <source>
        <dbReference type="Proteomes" id="UP000184604"/>
    </source>
</evidence>
<keyword evidence="1" id="KW-0614">Plasmid</keyword>
<name>A0A1L5FEH3_CLOKL</name>
<gene>
    <name evidence="1" type="ORF">BS101_22135</name>
</gene>
<dbReference type="AlphaFoldDB" id="A0A1L5FEH3"/>
<accession>A0A1L5FEH3</accession>
<reference evidence="1 2" key="1">
    <citation type="submission" date="2016-12" db="EMBL/GenBank/DDBJ databases">
        <title>Complete genome sequence of Clostridium kluyveri JZZ isolated from the pit mud of a Chinese flavor liquor-making factory.</title>
        <authorList>
            <person name="Wang Y."/>
        </authorList>
    </citation>
    <scope>NUCLEOTIDE SEQUENCE [LARGE SCALE GENOMIC DNA]</scope>
    <source>
        <strain evidence="1 2">JZZ</strain>
        <plasmid evidence="2">Plasmid unnamed</plasmid>
    </source>
</reference>
<protein>
    <submittedName>
        <fullName evidence="1">Uncharacterized protein</fullName>
    </submittedName>
</protein>
<organism evidence="1 2">
    <name type="scientific">Clostridium kluyveri</name>
    <dbReference type="NCBI Taxonomy" id="1534"/>
    <lineage>
        <taxon>Bacteria</taxon>
        <taxon>Bacillati</taxon>
        <taxon>Bacillota</taxon>
        <taxon>Clostridia</taxon>
        <taxon>Eubacteriales</taxon>
        <taxon>Clostridiaceae</taxon>
        <taxon>Clostridium</taxon>
    </lineage>
</organism>
<dbReference type="RefSeq" id="WP_073541605.1">
    <property type="nucleotide sequence ID" value="NZ_CP018336.1"/>
</dbReference>
<dbReference type="EMBL" id="CP018336">
    <property type="protein sequence ID" value="APM41406.1"/>
    <property type="molecule type" value="Genomic_DNA"/>
</dbReference>
<sequence length="666" mass="79234">MPLHKIPLCNFKYAGDIYSGATFKYETSIKVIKFEQRWLSRQKLNRIKIEKGLNKSLFKSATHISKHNKRYLYKNPYEIASKEYPKELKAKNKEINKSYKIYLERENISLVKSIHVEMERKDILIDKGWNIYLEAEYLNFIKNSTLQLERPNIFINIEVSKNIENDRYNEIYVDGCKNLQGIKDKIINIEENINLTRSWQNGLYKKDILITCSTGHVEDINLLTNVFIEKLRIREFFKSKIGKQISPERVININRIIVTRYARKDLSKHMNMLDLQHAVYRYTLKDIMRSCKINMVRKFNSKRISKSKVAKMAYKISDIDISRFIRNACMYRCNYRNAFKDFNYLFKVNIVPIFKNNSNILVKRDIRKDIYYNIATILSRDEATNINKVFNRYLNNVKFINIYKQIEKELLNVSVIDVFKNESYSLGISFGRELYKEGNHNKFIDVIKRWWWLNPTEPRDSIIIPNKDFSYTQELLNNPYYEYLRFTNHPIGWGNAWGIDWNIPAYAVSIEIMLDLINILIMVWHSNVQGWMCSTGKESMQFIMELLYDWYTLRTSTPNTDYYRTYRWIRWEAEKVYFLNLDTGLQAVGVLTTNLIGHLKNHEFNLVPLWRNPKAMDIERNFNRIAQNGDLIKSLDKVKGKRYYYIETQNVEKKNIFGGGNNGGNS</sequence>
<geneLocation type="plasmid" evidence="1">
    <name>unnamed</name>
</geneLocation>